<proteinExistence type="predicted"/>
<reference evidence="1" key="1">
    <citation type="submission" date="2022-10" db="EMBL/GenBank/DDBJ databases">
        <authorList>
            <person name="Koch H."/>
        </authorList>
    </citation>
    <scope>NUCLEOTIDE SEQUENCE</scope>
    <source>
        <strain evidence="1">DNF</strain>
    </source>
</reference>
<dbReference type="Proteomes" id="UP001179121">
    <property type="component" value="Chromosome"/>
</dbReference>
<evidence type="ECO:0000313" key="1">
    <source>
        <dbReference type="EMBL" id="CAI4032372.1"/>
    </source>
</evidence>
<evidence type="ECO:0000313" key="2">
    <source>
        <dbReference type="Proteomes" id="UP001179121"/>
    </source>
</evidence>
<protein>
    <submittedName>
        <fullName evidence="1">Uncharacterized protein</fullName>
    </submittedName>
</protein>
<gene>
    <name evidence="1" type="ORF">DNFV4_02802</name>
</gene>
<dbReference type="RefSeq" id="WP_289269101.1">
    <property type="nucleotide sequence ID" value="NZ_OX365700.1"/>
</dbReference>
<dbReference type="EMBL" id="OX365700">
    <property type="protein sequence ID" value="CAI4032372.1"/>
    <property type="molecule type" value="Genomic_DNA"/>
</dbReference>
<dbReference type="KEGG" id="nti:DNFV4_02802"/>
<organism evidence="1 2">
    <name type="scientific">Nitrospira tepida</name>
    <dbReference type="NCBI Taxonomy" id="2973512"/>
    <lineage>
        <taxon>Bacteria</taxon>
        <taxon>Pseudomonadati</taxon>
        <taxon>Nitrospirota</taxon>
        <taxon>Nitrospiria</taxon>
        <taxon>Nitrospirales</taxon>
        <taxon>Nitrospiraceae</taxon>
        <taxon>Nitrospira</taxon>
    </lineage>
</organism>
<sequence>MEDRLDEIEADILKILHSLPLSVLEGGWKSDRTWTSELKLKIGLLGKNHGYYICASGWGLPDGQGEWLYDLVWLSIRGQSIVDVPLVLESEWAIDLKNIDEDFSKLLLARAQHRVMIFQQRTLSDVEKVFDFLSNQISVFSRSQPGDRYLLTGLNWTDNQTFSHRLVIAR</sequence>
<name>A0AA86T663_9BACT</name>
<accession>A0AA86T663</accession>
<keyword evidence="2" id="KW-1185">Reference proteome</keyword>
<dbReference type="AlphaFoldDB" id="A0AA86T663"/>